<dbReference type="AlphaFoldDB" id="A0A9P3FYD9"/>
<sequence>MSVLSIIKPLAYLSLPVFALHTLSNISPVARYYVRLGVYISALGITSIWGILVAVGMNIVGHTYNVNYVVARSFYNVASRVLGITVTLEGEEYLDTRPAVLVGNHQSMLDIIYLARMFPKRTSIMAKKELQYMPFLGWWMSLSGAVFVDRGNSAKAIRSLTAAGEAIKARHTSLWMFPEGTRSMREHHDMLPFKKGAFHVAVEAGIPIVPVVCENYWKLYRKGVFEPGTIKVKVLPPISTAGLTAADVTALSVRVREVMVEALREISVPVSTPASEKPPLTEQTSAPEKPVEQPPQEKEPLRTIPSLASVSEAGPDATPVQPGSRSESRASTNVSEEFSAPSSRQEGSEAGMETEEDEGMVLVGRPGQ</sequence>
<feature type="compositionally biased region" description="Basic and acidic residues" evidence="5">
    <location>
        <begin position="289"/>
        <end position="301"/>
    </location>
</feature>
<dbReference type="CDD" id="cd07989">
    <property type="entry name" value="LPLAT_AGPAT-like"/>
    <property type="match status" value="1"/>
</dbReference>
<dbReference type="GO" id="GO:0003841">
    <property type="term" value="F:1-acylglycerol-3-phosphate O-acyltransferase activity"/>
    <property type="evidence" value="ECO:0007669"/>
    <property type="project" value="UniProtKB-UniRule"/>
</dbReference>
<evidence type="ECO:0000313" key="8">
    <source>
        <dbReference type="EMBL" id="GJE84876.1"/>
    </source>
</evidence>
<dbReference type="PANTHER" id="PTHR10434">
    <property type="entry name" value="1-ACYL-SN-GLYCEROL-3-PHOSPHATE ACYLTRANSFERASE"/>
    <property type="match status" value="1"/>
</dbReference>
<keyword evidence="6" id="KW-0472">Membrane</keyword>
<keyword evidence="3 4" id="KW-0012">Acyltransferase</keyword>
<keyword evidence="4" id="KW-1208">Phospholipid metabolism</keyword>
<dbReference type="EMBL" id="BPQB01000001">
    <property type="protein sequence ID" value="GJE84876.1"/>
    <property type="molecule type" value="Genomic_DNA"/>
</dbReference>
<dbReference type="GO" id="GO:0005783">
    <property type="term" value="C:endoplasmic reticulum"/>
    <property type="evidence" value="ECO:0007669"/>
    <property type="project" value="TreeGrafter"/>
</dbReference>
<reference evidence="8 9" key="1">
    <citation type="submission" date="2021-08" db="EMBL/GenBank/DDBJ databases">
        <title>Draft Genome Sequence of Phanerochaete sordida strain YK-624.</title>
        <authorList>
            <person name="Mori T."/>
            <person name="Dohra H."/>
            <person name="Suzuki T."/>
            <person name="Kawagishi H."/>
            <person name="Hirai H."/>
        </authorList>
    </citation>
    <scope>NUCLEOTIDE SEQUENCE [LARGE SCALE GENOMIC DNA]</scope>
    <source>
        <strain evidence="8 9">YK-624</strain>
    </source>
</reference>
<evidence type="ECO:0000256" key="2">
    <source>
        <dbReference type="ARBA" id="ARBA00022679"/>
    </source>
</evidence>
<evidence type="ECO:0000256" key="5">
    <source>
        <dbReference type="SAM" id="MobiDB-lite"/>
    </source>
</evidence>
<keyword evidence="4" id="KW-0594">Phospholipid biosynthesis</keyword>
<dbReference type="InterPro" id="IPR002123">
    <property type="entry name" value="Plipid/glycerol_acylTrfase"/>
</dbReference>
<keyword evidence="9" id="KW-1185">Reference proteome</keyword>
<keyword evidence="4" id="KW-0443">Lipid metabolism</keyword>
<dbReference type="GO" id="GO:0006654">
    <property type="term" value="P:phosphatidic acid biosynthetic process"/>
    <property type="evidence" value="ECO:0007669"/>
    <property type="project" value="TreeGrafter"/>
</dbReference>
<dbReference type="Proteomes" id="UP000703269">
    <property type="component" value="Unassembled WGS sequence"/>
</dbReference>
<feature type="region of interest" description="Disordered" evidence="5">
    <location>
        <begin position="271"/>
        <end position="368"/>
    </location>
</feature>
<dbReference type="EC" id="2.3.1.51" evidence="4"/>
<keyword evidence="6" id="KW-0812">Transmembrane</keyword>
<keyword evidence="2 4" id="KW-0808">Transferase</keyword>
<evidence type="ECO:0000256" key="1">
    <source>
        <dbReference type="ARBA" id="ARBA00008655"/>
    </source>
</evidence>
<evidence type="ECO:0000256" key="4">
    <source>
        <dbReference type="RuleBase" id="RU361267"/>
    </source>
</evidence>
<organism evidence="8 9">
    <name type="scientific">Phanerochaete sordida</name>
    <dbReference type="NCBI Taxonomy" id="48140"/>
    <lineage>
        <taxon>Eukaryota</taxon>
        <taxon>Fungi</taxon>
        <taxon>Dikarya</taxon>
        <taxon>Basidiomycota</taxon>
        <taxon>Agaricomycotina</taxon>
        <taxon>Agaricomycetes</taxon>
        <taxon>Polyporales</taxon>
        <taxon>Phanerochaetaceae</taxon>
        <taxon>Phanerochaete</taxon>
    </lineage>
</organism>
<accession>A0A9P3FYD9</accession>
<keyword evidence="6" id="KW-1133">Transmembrane helix</keyword>
<protein>
    <recommendedName>
        <fullName evidence="4">1-acyl-sn-glycerol-3-phosphate acyltransferase</fullName>
        <ecNumber evidence="4">2.3.1.51</ecNumber>
    </recommendedName>
</protein>
<name>A0A9P3FYD9_9APHY</name>
<evidence type="ECO:0000259" key="7">
    <source>
        <dbReference type="SMART" id="SM00563"/>
    </source>
</evidence>
<feature type="domain" description="Phospholipid/glycerol acyltransferase" evidence="7">
    <location>
        <begin position="99"/>
        <end position="216"/>
    </location>
</feature>
<comment type="catalytic activity">
    <reaction evidence="4">
        <text>a 1-acyl-sn-glycero-3-phosphate + an acyl-CoA = a 1,2-diacyl-sn-glycero-3-phosphate + CoA</text>
        <dbReference type="Rhea" id="RHEA:19709"/>
        <dbReference type="ChEBI" id="CHEBI:57287"/>
        <dbReference type="ChEBI" id="CHEBI:57970"/>
        <dbReference type="ChEBI" id="CHEBI:58342"/>
        <dbReference type="ChEBI" id="CHEBI:58608"/>
        <dbReference type="EC" id="2.3.1.51"/>
    </reaction>
</comment>
<dbReference type="NCBIfam" id="TIGR00530">
    <property type="entry name" value="AGP_acyltrn"/>
    <property type="match status" value="1"/>
</dbReference>
<dbReference type="InterPro" id="IPR004552">
    <property type="entry name" value="AGP_acyltrans"/>
</dbReference>
<dbReference type="GO" id="GO:0016020">
    <property type="term" value="C:membrane"/>
    <property type="evidence" value="ECO:0007669"/>
    <property type="project" value="InterPro"/>
</dbReference>
<proteinExistence type="inferred from homology"/>
<comment type="similarity">
    <text evidence="1 4">Belongs to the 1-acyl-sn-glycerol-3-phosphate acyltransferase family.</text>
</comment>
<comment type="domain">
    <text evidence="4">The HXXXXD motif is essential for acyltransferase activity and may constitute the binding site for the phosphate moiety of the glycerol-3-phosphate.</text>
</comment>
<feature type="transmembrane region" description="Helical" evidence="6">
    <location>
        <begin position="36"/>
        <end position="60"/>
    </location>
</feature>
<comment type="caution">
    <text evidence="8">The sequence shown here is derived from an EMBL/GenBank/DDBJ whole genome shotgun (WGS) entry which is preliminary data.</text>
</comment>
<keyword evidence="4" id="KW-0444">Lipid biosynthesis</keyword>
<evidence type="ECO:0000256" key="3">
    <source>
        <dbReference type="ARBA" id="ARBA00023315"/>
    </source>
</evidence>
<evidence type="ECO:0000256" key="6">
    <source>
        <dbReference type="SAM" id="Phobius"/>
    </source>
</evidence>
<gene>
    <name evidence="8" type="ORF">PsYK624_009520</name>
</gene>
<feature type="transmembrane region" description="Helical" evidence="6">
    <location>
        <begin position="6"/>
        <end position="24"/>
    </location>
</feature>
<dbReference type="PANTHER" id="PTHR10434:SF11">
    <property type="entry name" value="1-ACYL-SN-GLYCEROL-3-PHOSPHATE ACYLTRANSFERASE"/>
    <property type="match status" value="1"/>
</dbReference>
<dbReference type="OrthoDB" id="202234at2759"/>
<dbReference type="Pfam" id="PF01553">
    <property type="entry name" value="Acyltransferase"/>
    <property type="match status" value="1"/>
</dbReference>
<evidence type="ECO:0000313" key="9">
    <source>
        <dbReference type="Proteomes" id="UP000703269"/>
    </source>
</evidence>
<dbReference type="SMART" id="SM00563">
    <property type="entry name" value="PlsC"/>
    <property type="match status" value="1"/>
</dbReference>
<dbReference type="SUPFAM" id="SSF69593">
    <property type="entry name" value="Glycerol-3-phosphate (1)-acyltransferase"/>
    <property type="match status" value="1"/>
</dbReference>
<feature type="compositionally biased region" description="Polar residues" evidence="5">
    <location>
        <begin position="321"/>
        <end position="345"/>
    </location>
</feature>